<dbReference type="Pfam" id="PF26060">
    <property type="entry name" value="TGFBR3_N"/>
    <property type="match status" value="1"/>
</dbReference>
<keyword evidence="4" id="KW-0732">Signal</keyword>
<keyword evidence="7" id="KW-1185">Reference proteome</keyword>
<dbReference type="Proteomes" id="UP000824782">
    <property type="component" value="Unassembled WGS sequence"/>
</dbReference>
<keyword evidence="3" id="KW-1133">Transmembrane helix</keyword>
<dbReference type="EMBL" id="WNYA01000010">
    <property type="protein sequence ID" value="KAG8554582.1"/>
    <property type="molecule type" value="Genomic_DNA"/>
</dbReference>
<proteinExistence type="predicted"/>
<keyword evidence="1" id="KW-0325">Glycoprotein</keyword>
<feature type="domain" description="TGFBR3/Endoglin-like N-terminal" evidence="5">
    <location>
        <begin position="45"/>
        <end position="196"/>
    </location>
</feature>
<sequence>MKVLQTVLLLLCLRMGQSLPVSLCEPQSDESDNPVYDAMAKHSLTVKGCIGKFSHQEVYVLNVQFTDKNSILQLEISRDSLDEKITETPPVIIVTTNPGVYLFITGSAINYPVTLQYSNYAMTSSDDKPNWNISQVNLPGNSEELLQWAKANYLEVTFFAELQNPKKVYLDLKKDKTGPETCELQQNFHATNILQVEYPIVDIQTCVVPNEEPVKNVYIVHITHQHPQPSHVIDINVTINNGPCDKPPTVYLKSEEGYSWNIYNQDIGISASGNSTLNNFMIPANVLPDSKEELIETARRNGGAELKSISYLHVSDASYVHLPVSCVTEVPKEIPQEPEDLCLNLLHSSLYSMCNEERLIISMSKEVMKVCNLQSLDDISFEERGGECTAKTAKDHIVLSTSKTECMSFANGNKIINKLYVRRGDLIIFENTIMCEIPTIKVEVFQSPDFTLPTKIFDADKVTYVQVDTSLFIRSVSKCDLLVGDKTLILNKSRPQVMMNYLSWIFNTEGLSLPETDSAKLSCEFCYGYDIPLDCCVYESLDVTIVNRSNPKTRGLGMESVLGITFGAFLIGALLTAALWFIYTRTRSSFKMQPVPTLPGGSESSSTNHSIDSTQSTPCSTSSRA</sequence>
<accession>A0AAV7A4A7</accession>
<feature type="chain" id="PRO_5044000726" description="TGFBR3/Endoglin-like N-terminal domain-containing protein" evidence="4">
    <location>
        <begin position="19"/>
        <end position="625"/>
    </location>
</feature>
<evidence type="ECO:0000256" key="4">
    <source>
        <dbReference type="SAM" id="SignalP"/>
    </source>
</evidence>
<evidence type="ECO:0000256" key="3">
    <source>
        <dbReference type="SAM" id="Phobius"/>
    </source>
</evidence>
<evidence type="ECO:0000256" key="1">
    <source>
        <dbReference type="ARBA" id="ARBA00023180"/>
    </source>
</evidence>
<keyword evidence="3" id="KW-0472">Membrane</keyword>
<dbReference type="AlphaFoldDB" id="A0AAV7A4A7"/>
<evidence type="ECO:0000313" key="7">
    <source>
        <dbReference type="Proteomes" id="UP000824782"/>
    </source>
</evidence>
<name>A0AAV7A4A7_ENGPU</name>
<gene>
    <name evidence="6" type="ORF">GDO81_003837</name>
</gene>
<keyword evidence="3" id="KW-0812">Transmembrane</keyword>
<reference evidence="6" key="1">
    <citation type="thesis" date="2020" institute="ProQuest LLC" country="789 East Eisenhower Parkway, Ann Arbor, MI, USA">
        <title>Comparative Genomics and Chromosome Evolution.</title>
        <authorList>
            <person name="Mudd A.B."/>
        </authorList>
    </citation>
    <scope>NUCLEOTIDE SEQUENCE</scope>
    <source>
        <strain evidence="6">237g6f4</strain>
        <tissue evidence="6">Blood</tissue>
    </source>
</reference>
<evidence type="ECO:0000256" key="2">
    <source>
        <dbReference type="SAM" id="MobiDB-lite"/>
    </source>
</evidence>
<feature type="transmembrane region" description="Helical" evidence="3">
    <location>
        <begin position="561"/>
        <end position="583"/>
    </location>
</feature>
<protein>
    <recommendedName>
        <fullName evidence="5">TGFBR3/Endoglin-like N-terminal domain-containing protein</fullName>
    </recommendedName>
</protein>
<feature type="signal peptide" evidence="4">
    <location>
        <begin position="1"/>
        <end position="18"/>
    </location>
</feature>
<evidence type="ECO:0000313" key="6">
    <source>
        <dbReference type="EMBL" id="KAG8554582.1"/>
    </source>
</evidence>
<evidence type="ECO:0000259" key="5">
    <source>
        <dbReference type="Pfam" id="PF26060"/>
    </source>
</evidence>
<comment type="caution">
    <text evidence="6">The sequence shown here is derived from an EMBL/GenBank/DDBJ whole genome shotgun (WGS) entry which is preliminary data.</text>
</comment>
<organism evidence="6 7">
    <name type="scientific">Engystomops pustulosus</name>
    <name type="common">Tungara frog</name>
    <name type="synonym">Physalaemus pustulosus</name>
    <dbReference type="NCBI Taxonomy" id="76066"/>
    <lineage>
        <taxon>Eukaryota</taxon>
        <taxon>Metazoa</taxon>
        <taxon>Chordata</taxon>
        <taxon>Craniata</taxon>
        <taxon>Vertebrata</taxon>
        <taxon>Euteleostomi</taxon>
        <taxon>Amphibia</taxon>
        <taxon>Batrachia</taxon>
        <taxon>Anura</taxon>
        <taxon>Neobatrachia</taxon>
        <taxon>Hyloidea</taxon>
        <taxon>Leptodactylidae</taxon>
        <taxon>Leiuperinae</taxon>
        <taxon>Engystomops</taxon>
    </lineage>
</organism>
<dbReference type="InterPro" id="IPR058899">
    <property type="entry name" value="TGFBR3/Endoglin-like_N"/>
</dbReference>
<feature type="region of interest" description="Disordered" evidence="2">
    <location>
        <begin position="594"/>
        <end position="625"/>
    </location>
</feature>
<feature type="compositionally biased region" description="Polar residues" evidence="2">
    <location>
        <begin position="602"/>
        <end position="625"/>
    </location>
</feature>